<dbReference type="InterPro" id="IPR040144">
    <property type="entry name" value="RAP1GDS1"/>
</dbReference>
<dbReference type="PANTHER" id="PTHR10957">
    <property type="entry name" value="RAP1 GTPASE-GDP DISSOCIATION STIMULATOR 1"/>
    <property type="match status" value="1"/>
</dbReference>
<dbReference type="SUPFAM" id="SSF48371">
    <property type="entry name" value="ARM repeat"/>
    <property type="match status" value="1"/>
</dbReference>
<keyword evidence="2" id="KW-1185">Reference proteome</keyword>
<dbReference type="Gene3D" id="1.25.10.10">
    <property type="entry name" value="Leucine-rich Repeat Variant"/>
    <property type="match status" value="1"/>
</dbReference>
<reference evidence="2" key="1">
    <citation type="journal article" date="2014" name="Proc. Natl. Acad. Sci. U.S.A.">
        <title>Extensive sampling of basidiomycete genomes demonstrates inadequacy of the white-rot/brown-rot paradigm for wood decay fungi.</title>
        <authorList>
            <person name="Riley R."/>
            <person name="Salamov A.A."/>
            <person name="Brown D.W."/>
            <person name="Nagy L.G."/>
            <person name="Floudas D."/>
            <person name="Held B.W."/>
            <person name="Levasseur A."/>
            <person name="Lombard V."/>
            <person name="Morin E."/>
            <person name="Otillar R."/>
            <person name="Lindquist E.A."/>
            <person name="Sun H."/>
            <person name="LaButti K.M."/>
            <person name="Schmutz J."/>
            <person name="Jabbour D."/>
            <person name="Luo H."/>
            <person name="Baker S.E."/>
            <person name="Pisabarro A.G."/>
            <person name="Walton J.D."/>
            <person name="Blanchette R.A."/>
            <person name="Henrissat B."/>
            <person name="Martin F."/>
            <person name="Cullen D."/>
            <person name="Hibbett D.S."/>
            <person name="Grigoriev I.V."/>
        </authorList>
    </citation>
    <scope>NUCLEOTIDE SEQUENCE [LARGE SCALE GENOMIC DNA]</scope>
    <source>
        <strain evidence="2">FD-172 SS1</strain>
    </source>
</reference>
<dbReference type="InParanoid" id="A0A067LZX9"/>
<dbReference type="HOGENOM" id="CLU_007321_1_1_1"/>
<protein>
    <submittedName>
        <fullName evidence="1">Uncharacterized protein</fullName>
    </submittedName>
</protein>
<dbReference type="STRING" id="930990.A0A067LZX9"/>
<dbReference type="InterPro" id="IPR016024">
    <property type="entry name" value="ARM-type_fold"/>
</dbReference>
<gene>
    <name evidence="1" type="ORF">BOTBODRAFT_38392</name>
</gene>
<accession>A0A067LZX9</accession>
<evidence type="ECO:0000313" key="1">
    <source>
        <dbReference type="EMBL" id="KDQ07955.1"/>
    </source>
</evidence>
<dbReference type="EMBL" id="KL198098">
    <property type="protein sequence ID" value="KDQ07955.1"/>
    <property type="molecule type" value="Genomic_DNA"/>
</dbReference>
<proteinExistence type="predicted"/>
<evidence type="ECO:0000313" key="2">
    <source>
        <dbReference type="Proteomes" id="UP000027195"/>
    </source>
</evidence>
<dbReference type="GO" id="GO:0005085">
    <property type="term" value="F:guanyl-nucleotide exchange factor activity"/>
    <property type="evidence" value="ECO:0007669"/>
    <property type="project" value="InterPro"/>
</dbReference>
<organism evidence="1 2">
    <name type="scientific">Botryobasidium botryosum (strain FD-172 SS1)</name>
    <dbReference type="NCBI Taxonomy" id="930990"/>
    <lineage>
        <taxon>Eukaryota</taxon>
        <taxon>Fungi</taxon>
        <taxon>Dikarya</taxon>
        <taxon>Basidiomycota</taxon>
        <taxon>Agaricomycotina</taxon>
        <taxon>Agaricomycetes</taxon>
        <taxon>Cantharellales</taxon>
        <taxon>Botryobasidiaceae</taxon>
        <taxon>Botryobasidium</taxon>
    </lineage>
</organism>
<sequence length="740" mass="79625">MTVAELDILVAQLAHLRAASDDDQKWAQVEDKARSVANAIADGLRANDPVQDKLGKSGLPDALSTLLQQAIAPDGIPRGLKAQSAFQLLRVGANLCIDHDANRERLLDVKYLEHATALLEAYSASPAHNEDNFPLEDIKIAKIAIGGLINASLGLHEVRTRLSELRAPLIVLRLANVVYRPGKWASLQITSSPELTEEWKLRSGFADWACKFLERYTEQDDTPSFSPSDLDLLLISLRPFIPPFPTPIDIADKSLKDGLLNADLKSLENVSMFLESVTLDVADARISLAQGAANGIDDESTPPLKQLTRFVEDARPPPYWASSPEGDRKRWEKTLSTCKGAIVKTIIAIAGDDTNMALLWGSEEESGGWFVKKMIEWVPAAYTNVDASPEIRDDLSICATLTLGNIIRKDSYSAALVPPPNSIIPKLLPLLDPQADIKVKHGAISLLKNLAICVSNRKTMGEAGVIEKLTESRIWTPSADMAGTVQISAIGVVKHLCASNIANTLRLLSPVGSEMSGMDQLFGIIDRSETLALRSEATRVLANIVRSLCSANNSTGEAAKEDREEGLAKITHDQAASALAEMVARSRKYPVLLNEGVVALTLLGARSEGAPLVVRALETPLETDVSNSRHPPITPLAQGPPILSALDMLAVILSSPERAFPPELRANVCALLGTVGKDAATVRDATRTAVRALAEANANVNHSAAAATTGSGQEKLVRAAAARTLEMWAQKSQSTQNRPQ</sequence>
<name>A0A067LZX9_BOTB1</name>
<dbReference type="AlphaFoldDB" id="A0A067LZX9"/>
<dbReference type="Proteomes" id="UP000027195">
    <property type="component" value="Unassembled WGS sequence"/>
</dbReference>
<dbReference type="InterPro" id="IPR011989">
    <property type="entry name" value="ARM-like"/>
</dbReference>
<dbReference type="OrthoDB" id="26149at2759"/>